<dbReference type="GO" id="GO:0016787">
    <property type="term" value="F:hydrolase activity"/>
    <property type="evidence" value="ECO:0007669"/>
    <property type="project" value="UniProtKB-KW"/>
</dbReference>
<dbReference type="GO" id="GO:0003677">
    <property type="term" value="F:DNA binding"/>
    <property type="evidence" value="ECO:0007669"/>
    <property type="project" value="UniProtKB-KW"/>
</dbReference>
<dbReference type="Pfam" id="PF14493">
    <property type="entry name" value="HTH_40"/>
    <property type="match status" value="1"/>
</dbReference>
<comment type="catalytic activity">
    <reaction evidence="15">
        <text>Couples ATP hydrolysis with the unwinding of duplex DNA by translocating in the 3'-5' direction.</text>
        <dbReference type="EC" id="5.6.2.4"/>
    </reaction>
</comment>
<evidence type="ECO:0000313" key="22">
    <source>
        <dbReference type="Proteomes" id="UP000249248"/>
    </source>
</evidence>
<dbReference type="GO" id="GO:0043138">
    <property type="term" value="F:3'-5' DNA helicase activity"/>
    <property type="evidence" value="ECO:0007669"/>
    <property type="project" value="UniProtKB-EC"/>
</dbReference>
<evidence type="ECO:0000259" key="19">
    <source>
        <dbReference type="PROSITE" id="PS51192"/>
    </source>
</evidence>
<dbReference type="FunFam" id="3.40.50.300:FF:000296">
    <property type="entry name" value="ATP-dependent DNA helicase RecQ"/>
    <property type="match status" value="1"/>
</dbReference>
<protein>
    <recommendedName>
        <fullName evidence="16">DNA helicase RecQ</fullName>
        <ecNumber evidence="16">5.6.2.4</ecNumber>
    </recommendedName>
</protein>
<dbReference type="InterPro" id="IPR014001">
    <property type="entry name" value="Helicase_ATP-bd"/>
</dbReference>
<evidence type="ECO:0000256" key="2">
    <source>
        <dbReference type="ARBA" id="ARBA00001947"/>
    </source>
</evidence>
<evidence type="ECO:0000256" key="13">
    <source>
        <dbReference type="ARBA" id="ARBA00023204"/>
    </source>
</evidence>
<keyword evidence="14" id="KW-0413">Isomerase</keyword>
<dbReference type="GO" id="GO:0005524">
    <property type="term" value="F:ATP binding"/>
    <property type="evidence" value="ECO:0007669"/>
    <property type="project" value="UniProtKB-KW"/>
</dbReference>
<dbReference type="GO" id="GO:0006310">
    <property type="term" value="P:DNA recombination"/>
    <property type="evidence" value="ECO:0007669"/>
    <property type="project" value="UniProtKB-UniRule"/>
</dbReference>
<dbReference type="SMART" id="SM00341">
    <property type="entry name" value="HRDC"/>
    <property type="match status" value="1"/>
</dbReference>
<dbReference type="Pfam" id="PF09382">
    <property type="entry name" value="RQC"/>
    <property type="match status" value="1"/>
</dbReference>
<keyword evidence="22" id="KW-1185">Reference proteome</keyword>
<keyword evidence="7" id="KW-0378">Hydrolase</keyword>
<evidence type="ECO:0000256" key="8">
    <source>
        <dbReference type="ARBA" id="ARBA00022806"/>
    </source>
</evidence>
<dbReference type="PROSITE" id="PS51192">
    <property type="entry name" value="HELICASE_ATP_BIND_1"/>
    <property type="match status" value="1"/>
</dbReference>
<dbReference type="SUPFAM" id="SSF47819">
    <property type="entry name" value="HRDC-like"/>
    <property type="match status" value="1"/>
</dbReference>
<evidence type="ECO:0000256" key="10">
    <source>
        <dbReference type="ARBA" id="ARBA00022840"/>
    </source>
</evidence>
<evidence type="ECO:0000256" key="9">
    <source>
        <dbReference type="ARBA" id="ARBA00022833"/>
    </source>
</evidence>
<dbReference type="GO" id="GO:0009432">
    <property type="term" value="P:SOS response"/>
    <property type="evidence" value="ECO:0007669"/>
    <property type="project" value="UniProtKB-UniRule"/>
</dbReference>
<dbReference type="InterPro" id="IPR027417">
    <property type="entry name" value="P-loop_NTPase"/>
</dbReference>
<keyword evidence="5" id="KW-0547">Nucleotide-binding</keyword>
<keyword evidence="4" id="KW-0479">Metal-binding</keyword>
<evidence type="ECO:0000256" key="12">
    <source>
        <dbReference type="ARBA" id="ARBA00023172"/>
    </source>
</evidence>
<dbReference type="Gene3D" id="1.10.10.10">
    <property type="entry name" value="Winged helix-like DNA-binding domain superfamily/Winged helix DNA-binding domain"/>
    <property type="match status" value="1"/>
</dbReference>
<name>A0A2W1MX71_9FLAO</name>
<feature type="domain" description="Helicase C-terminal" evidence="20">
    <location>
        <begin position="217"/>
        <end position="367"/>
    </location>
</feature>
<comment type="similarity">
    <text evidence="3">Belongs to the helicase family. RecQ subfamily.</text>
</comment>
<dbReference type="SMART" id="SM00490">
    <property type="entry name" value="HELICc"/>
    <property type="match status" value="1"/>
</dbReference>
<comment type="caution">
    <text evidence="21">The sequence shown here is derived from an EMBL/GenBank/DDBJ whole genome shotgun (WGS) entry which is preliminary data.</text>
</comment>
<dbReference type="InterPro" id="IPR032284">
    <property type="entry name" value="RecQ_Zn-bd"/>
</dbReference>
<dbReference type="NCBIfam" id="TIGR01389">
    <property type="entry name" value="recQ"/>
    <property type="match status" value="1"/>
</dbReference>
<dbReference type="Pfam" id="PF00271">
    <property type="entry name" value="Helicase_C"/>
    <property type="match status" value="1"/>
</dbReference>
<dbReference type="EMBL" id="QKSB01000006">
    <property type="protein sequence ID" value="PZE16739.1"/>
    <property type="molecule type" value="Genomic_DNA"/>
</dbReference>
<dbReference type="InterPro" id="IPR018982">
    <property type="entry name" value="RQC_domain"/>
</dbReference>
<dbReference type="InterPro" id="IPR004589">
    <property type="entry name" value="DNA_helicase_ATP-dep_RecQ"/>
</dbReference>
<dbReference type="InterPro" id="IPR036388">
    <property type="entry name" value="WH-like_DNA-bd_sf"/>
</dbReference>
<dbReference type="Pfam" id="PF00270">
    <property type="entry name" value="DEAD"/>
    <property type="match status" value="1"/>
</dbReference>
<dbReference type="InterPro" id="IPR044876">
    <property type="entry name" value="HRDC_dom_sf"/>
</dbReference>
<evidence type="ECO:0000256" key="6">
    <source>
        <dbReference type="ARBA" id="ARBA00022763"/>
    </source>
</evidence>
<evidence type="ECO:0000256" key="7">
    <source>
        <dbReference type="ARBA" id="ARBA00022801"/>
    </source>
</evidence>
<dbReference type="SMART" id="SM00487">
    <property type="entry name" value="DEXDc"/>
    <property type="match status" value="1"/>
</dbReference>
<feature type="domain" description="HRDC" evidence="18">
    <location>
        <begin position="527"/>
        <end position="607"/>
    </location>
</feature>
<evidence type="ECO:0000256" key="11">
    <source>
        <dbReference type="ARBA" id="ARBA00023125"/>
    </source>
</evidence>
<feature type="compositionally biased region" description="Basic and acidic residues" evidence="17">
    <location>
        <begin position="505"/>
        <end position="518"/>
    </location>
</feature>
<organism evidence="21 22">
    <name type="scientific">Putridiphycobacter roseus</name>
    <dbReference type="NCBI Taxonomy" id="2219161"/>
    <lineage>
        <taxon>Bacteria</taxon>
        <taxon>Pseudomonadati</taxon>
        <taxon>Bacteroidota</taxon>
        <taxon>Flavobacteriia</taxon>
        <taxon>Flavobacteriales</taxon>
        <taxon>Crocinitomicaceae</taxon>
        <taxon>Putridiphycobacter</taxon>
    </lineage>
</organism>
<evidence type="ECO:0000256" key="5">
    <source>
        <dbReference type="ARBA" id="ARBA00022741"/>
    </source>
</evidence>
<dbReference type="Gene3D" id="1.10.10.1390">
    <property type="entry name" value="ATP-dependent DNA helicase RecQ"/>
    <property type="match status" value="1"/>
</dbReference>
<dbReference type="Proteomes" id="UP000249248">
    <property type="component" value="Unassembled WGS sequence"/>
</dbReference>
<feature type="domain" description="Helicase ATP-binding" evidence="19">
    <location>
        <begin position="26"/>
        <end position="193"/>
    </location>
</feature>
<dbReference type="PANTHER" id="PTHR13710:SF105">
    <property type="entry name" value="ATP-DEPENDENT DNA HELICASE Q1"/>
    <property type="match status" value="1"/>
</dbReference>
<dbReference type="GO" id="GO:0005737">
    <property type="term" value="C:cytoplasm"/>
    <property type="evidence" value="ECO:0007669"/>
    <property type="project" value="TreeGrafter"/>
</dbReference>
<dbReference type="InterPro" id="IPR029491">
    <property type="entry name" value="Helicase_HTH"/>
</dbReference>
<dbReference type="Pfam" id="PF00570">
    <property type="entry name" value="HRDC"/>
    <property type="match status" value="1"/>
</dbReference>
<keyword evidence="12" id="KW-0233">DNA recombination</keyword>
<dbReference type="OrthoDB" id="9763310at2"/>
<evidence type="ECO:0000256" key="3">
    <source>
        <dbReference type="ARBA" id="ARBA00005446"/>
    </source>
</evidence>
<keyword evidence="11" id="KW-0238">DNA-binding</keyword>
<dbReference type="SMART" id="SM00956">
    <property type="entry name" value="RQC"/>
    <property type="match status" value="1"/>
</dbReference>
<evidence type="ECO:0000256" key="14">
    <source>
        <dbReference type="ARBA" id="ARBA00023235"/>
    </source>
</evidence>
<dbReference type="InterPro" id="IPR006293">
    <property type="entry name" value="DNA_helicase_ATP-dep_RecQ_bac"/>
</dbReference>
<keyword evidence="13" id="KW-0234">DNA repair</keyword>
<evidence type="ECO:0000256" key="17">
    <source>
        <dbReference type="SAM" id="MobiDB-lite"/>
    </source>
</evidence>
<evidence type="ECO:0000259" key="18">
    <source>
        <dbReference type="PROSITE" id="PS50967"/>
    </source>
</evidence>
<keyword evidence="6" id="KW-0227">DNA damage</keyword>
<keyword evidence="8 21" id="KW-0347">Helicase</keyword>
<dbReference type="GO" id="GO:0009378">
    <property type="term" value="F:four-way junction helicase activity"/>
    <property type="evidence" value="ECO:0007669"/>
    <property type="project" value="TreeGrafter"/>
</dbReference>
<dbReference type="InterPro" id="IPR002121">
    <property type="entry name" value="HRDC_dom"/>
</dbReference>
<dbReference type="PROSITE" id="PS50967">
    <property type="entry name" value="HRDC"/>
    <property type="match status" value="1"/>
</dbReference>
<dbReference type="PROSITE" id="PS51194">
    <property type="entry name" value="HELICASE_CTER"/>
    <property type="match status" value="1"/>
</dbReference>
<accession>A0A2W1MX71</accession>
<dbReference type="CDD" id="cd18794">
    <property type="entry name" value="SF2_C_RecQ"/>
    <property type="match status" value="1"/>
</dbReference>
<reference evidence="21 22" key="1">
    <citation type="submission" date="2018-06" db="EMBL/GenBank/DDBJ databases">
        <title>The draft genome sequence of Crocinitomix sp. SM1701.</title>
        <authorList>
            <person name="Zhang X."/>
        </authorList>
    </citation>
    <scope>NUCLEOTIDE SEQUENCE [LARGE SCALE GENOMIC DNA]</scope>
    <source>
        <strain evidence="21 22">SM1701</strain>
    </source>
</reference>
<feature type="region of interest" description="Disordered" evidence="17">
    <location>
        <begin position="505"/>
        <end position="525"/>
    </location>
</feature>
<comment type="cofactor">
    <cofactor evidence="1">
        <name>Mg(2+)</name>
        <dbReference type="ChEBI" id="CHEBI:18420"/>
    </cofactor>
</comment>
<dbReference type="InterPro" id="IPR011545">
    <property type="entry name" value="DEAD/DEAH_box_helicase_dom"/>
</dbReference>
<dbReference type="GO" id="GO:0006281">
    <property type="term" value="P:DNA repair"/>
    <property type="evidence" value="ECO:0007669"/>
    <property type="project" value="UniProtKB-KW"/>
</dbReference>
<dbReference type="Gene3D" id="3.40.50.300">
    <property type="entry name" value="P-loop containing nucleotide triphosphate hydrolases"/>
    <property type="match status" value="2"/>
</dbReference>
<dbReference type="Gene3D" id="1.10.150.80">
    <property type="entry name" value="HRDC domain"/>
    <property type="match status" value="1"/>
</dbReference>
<proteinExistence type="inferred from homology"/>
<dbReference type="AlphaFoldDB" id="A0A2W1MX71"/>
<evidence type="ECO:0000256" key="15">
    <source>
        <dbReference type="ARBA" id="ARBA00034617"/>
    </source>
</evidence>
<evidence type="ECO:0000256" key="4">
    <source>
        <dbReference type="ARBA" id="ARBA00022723"/>
    </source>
</evidence>
<dbReference type="GO" id="GO:0006260">
    <property type="term" value="P:DNA replication"/>
    <property type="evidence" value="ECO:0007669"/>
    <property type="project" value="InterPro"/>
</dbReference>
<dbReference type="GO" id="GO:0030894">
    <property type="term" value="C:replisome"/>
    <property type="evidence" value="ECO:0007669"/>
    <property type="project" value="TreeGrafter"/>
</dbReference>
<comment type="cofactor">
    <cofactor evidence="2">
        <name>Zn(2+)</name>
        <dbReference type="ChEBI" id="CHEBI:29105"/>
    </cofactor>
</comment>
<evidence type="ECO:0000256" key="1">
    <source>
        <dbReference type="ARBA" id="ARBA00001946"/>
    </source>
</evidence>
<dbReference type="PANTHER" id="PTHR13710">
    <property type="entry name" value="DNA HELICASE RECQ FAMILY MEMBER"/>
    <property type="match status" value="1"/>
</dbReference>
<evidence type="ECO:0000256" key="16">
    <source>
        <dbReference type="NCBIfam" id="TIGR01389"/>
    </source>
</evidence>
<dbReference type="GO" id="GO:0046872">
    <property type="term" value="F:metal ion binding"/>
    <property type="evidence" value="ECO:0007669"/>
    <property type="project" value="UniProtKB-KW"/>
</dbReference>
<dbReference type="EC" id="5.6.2.4" evidence="16"/>
<keyword evidence="9" id="KW-0862">Zinc</keyword>
<evidence type="ECO:0000313" key="21">
    <source>
        <dbReference type="EMBL" id="PZE16739.1"/>
    </source>
</evidence>
<dbReference type="NCBIfam" id="TIGR00614">
    <property type="entry name" value="recQ_fam"/>
    <property type="match status" value="1"/>
</dbReference>
<dbReference type="RefSeq" id="WP_111063348.1">
    <property type="nucleotide sequence ID" value="NZ_JBHUCU010000007.1"/>
</dbReference>
<gene>
    <name evidence="21" type="primary">recQ</name>
    <name evidence="21" type="ORF">DNU06_10790</name>
</gene>
<dbReference type="InterPro" id="IPR001650">
    <property type="entry name" value="Helicase_C-like"/>
</dbReference>
<dbReference type="GO" id="GO:0043590">
    <property type="term" value="C:bacterial nucleoid"/>
    <property type="evidence" value="ECO:0007669"/>
    <property type="project" value="TreeGrafter"/>
</dbReference>
<keyword evidence="10" id="KW-0067">ATP-binding</keyword>
<evidence type="ECO:0000259" key="20">
    <source>
        <dbReference type="PROSITE" id="PS51194"/>
    </source>
</evidence>
<dbReference type="SUPFAM" id="SSF52540">
    <property type="entry name" value="P-loop containing nucleoside triphosphate hydrolases"/>
    <property type="match status" value="2"/>
</dbReference>
<dbReference type="Pfam" id="PF16124">
    <property type="entry name" value="RecQ_Zn_bind"/>
    <property type="match status" value="1"/>
</dbReference>
<sequence length="709" mass="80690">MALDLKNVLKQYFGYDSFRPQQAEIITSILEEKDSLVLMPTGGGKSICFQLPAMLFPNLTLVISPLISLMKDQVDALLENGIPAAYFNSSVSAMNKEILVREAIEGKIKLLYMAPETLFQIKDTWLHQLKISMVAIDEAHCVSMWGHDFRPEYQRIGSLRAELPGVPFMALTATADKITRKDIIKQLKLKEPGFFLSSFNRPNLSLSVRAQIPKQKKVKEVLQFIEKRKGQSGIIYCLSRKETEQWSQTLVNAGLSCAYYHAGLSPEARDEVQNGFIHDDIHIICATIAFGMGIDKSNVRWVIHNNLPKNLEGYYQEIGRAGRDGLLSDTVLYYNYRDVVMLNDFIQESEFKPIYQEKINRILQYAEANTCRRRILLAYFSEHLPEDCKNCDVCLNPPEVIDGKIIAQKALSALFRTNQKIGINTCINILRGSKSMEIYENNYQEIKTYGAGTEYSFNDWQHYITQLVNLGCIEIAYDQNFHLKITEFGNEILKTNKSINLTKPQPRETLKAKKEKEKKGKARPTITKTSSSLFEALKQTRKIVAKEKGVPAYIIFHDSALKDMAVKKPGTELEMLEVQGMGEAKFRTYGELFLNAIANFEASHSPKQKKTKKGSTYEETWELYKNDFSLSEIAMHKDISETTVINHLIKLKADGKAIDLSKYVSDKEVELVQTMFLQLKQPTGLKPIYEALRGELDYDKIRIALAVKS</sequence>
<dbReference type="CDD" id="cd17920">
    <property type="entry name" value="DEXHc_RecQ"/>
    <property type="match status" value="1"/>
</dbReference>
<dbReference type="InterPro" id="IPR010997">
    <property type="entry name" value="HRDC-like_sf"/>
</dbReference>